<dbReference type="RefSeq" id="WP_188091961.1">
    <property type="nucleotide sequence ID" value="NZ_JACVFC010000006.1"/>
</dbReference>
<dbReference type="EMBL" id="JACVFC010000006">
    <property type="protein sequence ID" value="MBC9934878.1"/>
    <property type="molecule type" value="Genomic_DNA"/>
</dbReference>
<gene>
    <name evidence="1" type="ORF">ICL07_31155</name>
</gene>
<evidence type="ECO:0000313" key="2">
    <source>
        <dbReference type="Proteomes" id="UP000659124"/>
    </source>
</evidence>
<dbReference type="Proteomes" id="UP000659124">
    <property type="component" value="Unassembled WGS sequence"/>
</dbReference>
<keyword evidence="2" id="KW-1185">Reference proteome</keyword>
<proteinExistence type="predicted"/>
<reference evidence="1 2" key="1">
    <citation type="submission" date="2020-09" db="EMBL/GenBank/DDBJ databases">
        <title>Genome sequences of type strains of Chitinophaga qingshengii and Chitinophaga varians.</title>
        <authorList>
            <person name="Kittiwongwattana C."/>
        </authorList>
    </citation>
    <scope>NUCLEOTIDE SEQUENCE [LARGE SCALE GENOMIC DNA]</scope>
    <source>
        <strain evidence="1 2">JCM 30026</strain>
    </source>
</reference>
<accession>A0ABR7TXT1</accession>
<name>A0ABR7TXT1_9BACT</name>
<comment type="caution">
    <text evidence="1">The sequence shown here is derived from an EMBL/GenBank/DDBJ whole genome shotgun (WGS) entry which is preliminary data.</text>
</comment>
<sequence length="236" mass="26312">MEVQKKADPPARVELINQPALLNTEITDFYLDYTYTTGYGVATVHFTNNTDNAALFQIELKSGSSTLGWQTANVSANSGVYIGFTVSVTSGTLTAKVTKGTTTVSTSCSIYNATTNPSNPTYKATALATNPVFTLKYYTNPTNMWKYCTPELTWTAFSNVIPNTSDMIYAAVRYPSTGGSCLYPQYLSNDVRIEKISFNSVSNEIYICKPDWVEYTWSKKQFTTDTAKWTRVYISW</sequence>
<evidence type="ECO:0000313" key="1">
    <source>
        <dbReference type="EMBL" id="MBC9934878.1"/>
    </source>
</evidence>
<organism evidence="1 2">
    <name type="scientific">Chitinophaga qingshengii</name>
    <dbReference type="NCBI Taxonomy" id="1569794"/>
    <lineage>
        <taxon>Bacteria</taxon>
        <taxon>Pseudomonadati</taxon>
        <taxon>Bacteroidota</taxon>
        <taxon>Chitinophagia</taxon>
        <taxon>Chitinophagales</taxon>
        <taxon>Chitinophagaceae</taxon>
        <taxon>Chitinophaga</taxon>
    </lineage>
</organism>
<protein>
    <submittedName>
        <fullName evidence="1">Uncharacterized protein</fullName>
    </submittedName>
</protein>